<evidence type="ECO:0000313" key="3">
    <source>
        <dbReference type="Proteomes" id="UP000663792"/>
    </source>
</evidence>
<reference evidence="2" key="1">
    <citation type="submission" date="2021-01" db="EMBL/GenBank/DDBJ databases">
        <title>YIM 132084 draft genome.</title>
        <authorList>
            <person name="An D."/>
        </authorList>
    </citation>
    <scope>NUCLEOTIDE SEQUENCE</scope>
    <source>
        <strain evidence="2">YIM 132084</strain>
    </source>
</reference>
<dbReference type="RefSeq" id="WP_205260696.1">
    <property type="nucleotide sequence ID" value="NZ_JAERWK010000012.1"/>
</dbReference>
<keyword evidence="2" id="KW-0413">Isomerase</keyword>
<dbReference type="AlphaFoldDB" id="A0A938YH86"/>
<dbReference type="GO" id="GO:0046872">
    <property type="term" value="F:metal ion binding"/>
    <property type="evidence" value="ECO:0007669"/>
    <property type="project" value="InterPro"/>
</dbReference>
<dbReference type="SUPFAM" id="SSF55718">
    <property type="entry name" value="SCP-like"/>
    <property type="match status" value="1"/>
</dbReference>
<dbReference type="Gene3D" id="3.30.1050.20">
    <property type="match status" value="1"/>
</dbReference>
<keyword evidence="3" id="KW-1185">Reference proteome</keyword>
<dbReference type="InterPro" id="IPR036527">
    <property type="entry name" value="SCP2_sterol-bd_dom_sf"/>
</dbReference>
<proteinExistence type="predicted"/>
<sequence>MPARTDQVTDPALAARLLTARRGQAYWSRQLSRLSDDDLDAPSMLPGWTRRHVIAHVGLNARAITHLTAWAATGVEHPMYDSPTQRGDDIALASTLPPQALRNLSDHAAIHLSVEWRDLSAAAWTNEVRTAQGRTVPVSETVWMRSREVWIHAVDLGNGGSFLDFPPEFVDDLLVDITGAWSRRRHTEGLPDFAFQPTDRAASWRSGDSSSGATVLVGPAARLAQWASGRGTVGVHTADGTPVPPAPRWL</sequence>
<dbReference type="Proteomes" id="UP000663792">
    <property type="component" value="Unassembled WGS sequence"/>
</dbReference>
<evidence type="ECO:0000313" key="2">
    <source>
        <dbReference type="EMBL" id="MBM9467765.1"/>
    </source>
</evidence>
<dbReference type="NCBIfam" id="TIGR03083">
    <property type="entry name" value="maleylpyruvate isomerase family mycothiol-dependent enzyme"/>
    <property type="match status" value="1"/>
</dbReference>
<dbReference type="EMBL" id="JAERWK010000012">
    <property type="protein sequence ID" value="MBM9467765.1"/>
    <property type="molecule type" value="Genomic_DNA"/>
</dbReference>
<gene>
    <name evidence="2" type="ORF">JL106_10780</name>
</gene>
<evidence type="ECO:0000259" key="1">
    <source>
        <dbReference type="Pfam" id="PF11716"/>
    </source>
</evidence>
<dbReference type="InterPro" id="IPR024344">
    <property type="entry name" value="MDMPI_metal-binding"/>
</dbReference>
<organism evidence="2 3">
    <name type="scientific">Nakamurella leprariae</name>
    <dbReference type="NCBI Taxonomy" id="2803911"/>
    <lineage>
        <taxon>Bacteria</taxon>
        <taxon>Bacillati</taxon>
        <taxon>Actinomycetota</taxon>
        <taxon>Actinomycetes</taxon>
        <taxon>Nakamurellales</taxon>
        <taxon>Nakamurellaceae</taxon>
        <taxon>Nakamurella</taxon>
    </lineage>
</organism>
<accession>A0A938YH86</accession>
<dbReference type="InterPro" id="IPR034660">
    <property type="entry name" value="DinB/YfiT-like"/>
</dbReference>
<dbReference type="InterPro" id="IPR017517">
    <property type="entry name" value="Maleyloyr_isom"/>
</dbReference>
<feature type="domain" description="Mycothiol-dependent maleylpyruvate isomerase metal-binding" evidence="1">
    <location>
        <begin position="22"/>
        <end position="156"/>
    </location>
</feature>
<dbReference type="Gene3D" id="1.20.120.450">
    <property type="entry name" value="dinb family like domain"/>
    <property type="match status" value="1"/>
</dbReference>
<name>A0A938YH86_9ACTN</name>
<dbReference type="GO" id="GO:0016853">
    <property type="term" value="F:isomerase activity"/>
    <property type="evidence" value="ECO:0007669"/>
    <property type="project" value="UniProtKB-KW"/>
</dbReference>
<comment type="caution">
    <text evidence="2">The sequence shown here is derived from an EMBL/GenBank/DDBJ whole genome shotgun (WGS) entry which is preliminary data.</text>
</comment>
<dbReference type="Pfam" id="PF11716">
    <property type="entry name" value="MDMPI_N"/>
    <property type="match status" value="1"/>
</dbReference>
<dbReference type="SUPFAM" id="SSF109854">
    <property type="entry name" value="DinB/YfiT-like putative metalloenzymes"/>
    <property type="match status" value="1"/>
</dbReference>
<protein>
    <submittedName>
        <fullName evidence="2">Maleylpyruvate isomerase family mycothiol-dependent enzyme</fullName>
    </submittedName>
</protein>